<evidence type="ECO:0000313" key="5">
    <source>
        <dbReference type="EMBL" id="STR03140.1"/>
    </source>
</evidence>
<dbReference type="GO" id="GO:0006729">
    <property type="term" value="P:tetrahydrobiopterin biosynthetic process"/>
    <property type="evidence" value="ECO:0007669"/>
    <property type="project" value="TreeGrafter"/>
</dbReference>
<dbReference type="SUPFAM" id="SSF51735">
    <property type="entry name" value="NAD(P)-binding Rossmann-fold domains"/>
    <property type="match status" value="1"/>
</dbReference>
<keyword evidence="4 5" id="KW-0560">Oxidoreductase</keyword>
<dbReference type="Proteomes" id="UP000254293">
    <property type="component" value="Unassembled WGS sequence"/>
</dbReference>
<sequence length="242" mass="25281">MRKLIITGHTRGLGAALAQLYLRQGRQVLGLARGGAAWRPSENLRQVKIDLSDGAALSALLSDGLLRDFLAGAEDILLINNAAAVSPNALLGRQRPSEILASVSLNIAAPLLLANAVLAARPAGVPLDILHIGSGAGRKSYAGWSVYGATKAALDHHARCMAAEGHAKLRAVCLAPGIVDTDMQAQIRASDAAAFPLHAHFVSLKNQNSLQTAQETAAKIAAYIESPHFGKDAAADIRDICP</sequence>
<comment type="subcellular location">
    <subcellularLocation>
        <location evidence="1">Cytoplasm</location>
    </subcellularLocation>
</comment>
<evidence type="ECO:0000313" key="6">
    <source>
        <dbReference type="Proteomes" id="UP000254293"/>
    </source>
</evidence>
<evidence type="ECO:0000256" key="1">
    <source>
        <dbReference type="ARBA" id="ARBA00004496"/>
    </source>
</evidence>
<organism evidence="5 6">
    <name type="scientific">Kingella potus</name>
    <dbReference type="NCBI Taxonomy" id="265175"/>
    <lineage>
        <taxon>Bacteria</taxon>
        <taxon>Pseudomonadati</taxon>
        <taxon>Pseudomonadota</taxon>
        <taxon>Betaproteobacteria</taxon>
        <taxon>Neisseriales</taxon>
        <taxon>Neisseriaceae</taxon>
        <taxon>Kingella</taxon>
    </lineage>
</organism>
<dbReference type="EMBL" id="UGJJ01000003">
    <property type="protein sequence ID" value="STR03140.1"/>
    <property type="molecule type" value="Genomic_DNA"/>
</dbReference>
<dbReference type="RefSeq" id="WP_115309042.1">
    <property type="nucleotide sequence ID" value="NZ_CP091516.1"/>
</dbReference>
<evidence type="ECO:0000256" key="3">
    <source>
        <dbReference type="ARBA" id="ARBA00022857"/>
    </source>
</evidence>
<dbReference type="GO" id="GO:0005737">
    <property type="term" value="C:cytoplasm"/>
    <property type="evidence" value="ECO:0007669"/>
    <property type="project" value="UniProtKB-SubCell"/>
</dbReference>
<reference evidence="5 6" key="1">
    <citation type="submission" date="2018-06" db="EMBL/GenBank/DDBJ databases">
        <authorList>
            <consortium name="Pathogen Informatics"/>
            <person name="Doyle S."/>
        </authorList>
    </citation>
    <scope>NUCLEOTIDE SEQUENCE [LARGE SCALE GENOMIC DNA]</scope>
    <source>
        <strain evidence="5 6">NCTC13336</strain>
    </source>
</reference>
<dbReference type="Pfam" id="PF00106">
    <property type="entry name" value="adh_short"/>
    <property type="match status" value="1"/>
</dbReference>
<dbReference type="PRINTS" id="PR00081">
    <property type="entry name" value="GDHRDH"/>
</dbReference>
<dbReference type="InterPro" id="IPR002347">
    <property type="entry name" value="SDR_fam"/>
</dbReference>
<dbReference type="GO" id="GO:0004757">
    <property type="term" value="F:sepiapterin reductase (NADP+) activity"/>
    <property type="evidence" value="ECO:0007669"/>
    <property type="project" value="TreeGrafter"/>
</dbReference>
<proteinExistence type="predicted"/>
<dbReference type="OrthoDB" id="9794387at2"/>
<dbReference type="InterPro" id="IPR051721">
    <property type="entry name" value="Biopterin_syn/organic_redct"/>
</dbReference>
<evidence type="ECO:0000256" key="4">
    <source>
        <dbReference type="ARBA" id="ARBA00023002"/>
    </source>
</evidence>
<keyword evidence="3" id="KW-0521">NADP</keyword>
<dbReference type="PANTHER" id="PTHR44085">
    <property type="entry name" value="SEPIAPTERIN REDUCTASE"/>
    <property type="match status" value="1"/>
</dbReference>
<dbReference type="PANTHER" id="PTHR44085:SF2">
    <property type="entry name" value="SEPIAPTERIN REDUCTASE"/>
    <property type="match status" value="1"/>
</dbReference>
<dbReference type="AlphaFoldDB" id="A0A377R2L7"/>
<dbReference type="EC" id="1.1.1.-" evidence="5"/>
<protein>
    <submittedName>
        <fullName evidence="5">Benzil reductase</fullName>
        <ecNumber evidence="5">1.1.1.-</ecNumber>
    </submittedName>
</protein>
<gene>
    <name evidence="5" type="primary">yueD</name>
    <name evidence="5" type="ORF">NCTC13336_02035</name>
</gene>
<keyword evidence="2" id="KW-0963">Cytoplasm</keyword>
<dbReference type="Gene3D" id="3.40.50.720">
    <property type="entry name" value="NAD(P)-binding Rossmann-like Domain"/>
    <property type="match status" value="1"/>
</dbReference>
<name>A0A377R2L7_9NEIS</name>
<dbReference type="InterPro" id="IPR036291">
    <property type="entry name" value="NAD(P)-bd_dom_sf"/>
</dbReference>
<keyword evidence="6" id="KW-1185">Reference proteome</keyword>
<evidence type="ECO:0000256" key="2">
    <source>
        <dbReference type="ARBA" id="ARBA00022490"/>
    </source>
</evidence>
<accession>A0A377R2L7</accession>